<evidence type="ECO:0000313" key="9">
    <source>
        <dbReference type="Proteomes" id="UP001059617"/>
    </source>
</evidence>
<keyword evidence="4" id="KW-0346">Stress response</keyword>
<dbReference type="Proteomes" id="UP001059617">
    <property type="component" value="Chromosome"/>
</dbReference>
<accession>A0ABY5VS93</accession>
<dbReference type="InterPro" id="IPR013126">
    <property type="entry name" value="Hsp_70_fam"/>
</dbReference>
<dbReference type="PANTHER" id="PTHR42749:SF1">
    <property type="entry name" value="CELL SHAPE-DETERMINING PROTEIN MREB"/>
    <property type="match status" value="1"/>
</dbReference>
<dbReference type="InterPro" id="IPR043129">
    <property type="entry name" value="ATPase_NBD"/>
</dbReference>
<reference evidence="8" key="2">
    <citation type="submission" date="2022-09" db="EMBL/GenBank/DDBJ databases">
        <title>Biosynthetic gene clusters of Dactylosporangioum fulvum.</title>
        <authorList>
            <person name="Caradec T."/>
        </authorList>
    </citation>
    <scope>NUCLEOTIDE SEQUENCE</scope>
    <source>
        <strain evidence="8">NRRL B-16292</strain>
    </source>
</reference>
<dbReference type="PRINTS" id="PR00301">
    <property type="entry name" value="HEATSHOCK70"/>
</dbReference>
<proteinExistence type="inferred from homology"/>
<dbReference type="InterPro" id="IPR018181">
    <property type="entry name" value="Heat_shock_70_CS"/>
</dbReference>
<comment type="similarity">
    <text evidence="1">Belongs to the heat shock protein 70 family.</text>
</comment>
<dbReference type="Gene3D" id="3.30.420.40">
    <property type="match status" value="2"/>
</dbReference>
<dbReference type="Pfam" id="PF00012">
    <property type="entry name" value="HSP70"/>
    <property type="match status" value="1"/>
</dbReference>
<keyword evidence="5" id="KW-0143">Chaperone</keyword>
<evidence type="ECO:0000256" key="1">
    <source>
        <dbReference type="ARBA" id="ARBA00007381"/>
    </source>
</evidence>
<feature type="compositionally biased region" description="Basic and acidic residues" evidence="6">
    <location>
        <begin position="1"/>
        <end position="17"/>
    </location>
</feature>
<keyword evidence="7" id="KW-1133">Transmembrane helix</keyword>
<feature type="transmembrane region" description="Helical" evidence="7">
    <location>
        <begin position="544"/>
        <end position="567"/>
    </location>
</feature>
<sequence length="569" mass="59401">MGDHRDGEHADDADREPQQLLGGCVGAHGHVREHDQARHSVAGIMAGWATGHVLLRELPESVVTKTHRSRRDGNAGAAYAATMAHGVLLGIDFGTFNTVAMVRRGGGEARPLLFDGSPLLPSAVLLEGPGDVLSGAEAVRSARVHPDRYEPNPKRRMADGIVLLGGYETDVVDLVAAVLGRVASEARQVAGQLPDRVVVTHPETWGTSRLSRLTAAAVRAGLPDPILVSEPIAAAAYFLGQIGRVGAGQCAVVYDFGAGTFDAGVVRRGPAGALTVLASEGLPEVGGLDLDAALVEHLGRLIAQRAPDAWDRLQRPATAADRRARWQLWEDVRLAKESLSRRSQTLVHLPVLDDAVPVSRDEFEQLAEPVIARTVAVTRTAVRSAGIGLSDVGGIFLVGGSSRVPLVATLLHRAFGIPPTVLEQPELVVAEGSLILLDACEERTPTGVTMRPPVGAGSEETVAQARGTATGPPPVPQGSPQQVLQLSPASTTAARASRVDEAVEPGRGRSIRRHLTDPWSVVAAVLLGALSGMSGSLAGASTAAVLTAGAVVTVIVHTVRVALGIVFDR</sequence>
<dbReference type="RefSeq" id="WP_259858185.1">
    <property type="nucleotide sequence ID" value="NZ_BAAAST010000042.1"/>
</dbReference>
<dbReference type="PANTHER" id="PTHR42749">
    <property type="entry name" value="CELL SHAPE-DETERMINING PROTEIN MREB"/>
    <property type="match status" value="1"/>
</dbReference>
<keyword evidence="2" id="KW-0547">Nucleotide-binding</keyword>
<evidence type="ECO:0000256" key="5">
    <source>
        <dbReference type="ARBA" id="ARBA00023186"/>
    </source>
</evidence>
<reference evidence="8" key="1">
    <citation type="submission" date="2021-04" db="EMBL/GenBank/DDBJ databases">
        <authorList>
            <person name="Hartkoorn R.C."/>
            <person name="Beaudoing E."/>
            <person name="Hot D."/>
        </authorList>
    </citation>
    <scope>NUCLEOTIDE SEQUENCE</scope>
    <source>
        <strain evidence="8">NRRL B-16292</strain>
    </source>
</reference>
<protein>
    <submittedName>
        <fullName evidence="8">Hsp70 family protein</fullName>
    </submittedName>
</protein>
<evidence type="ECO:0000256" key="2">
    <source>
        <dbReference type="ARBA" id="ARBA00022741"/>
    </source>
</evidence>
<dbReference type="SUPFAM" id="SSF53067">
    <property type="entry name" value="Actin-like ATPase domain"/>
    <property type="match status" value="2"/>
</dbReference>
<name>A0ABY5VS93_9ACTN</name>
<feature type="region of interest" description="Disordered" evidence="6">
    <location>
        <begin position="1"/>
        <end position="22"/>
    </location>
</feature>
<evidence type="ECO:0000256" key="4">
    <source>
        <dbReference type="ARBA" id="ARBA00023016"/>
    </source>
</evidence>
<keyword evidence="7" id="KW-0472">Membrane</keyword>
<keyword evidence="3" id="KW-0067">ATP-binding</keyword>
<gene>
    <name evidence="8" type="ORF">Dfulv_35425</name>
</gene>
<dbReference type="EMBL" id="CP073720">
    <property type="protein sequence ID" value="UWP80425.1"/>
    <property type="molecule type" value="Genomic_DNA"/>
</dbReference>
<evidence type="ECO:0000256" key="7">
    <source>
        <dbReference type="SAM" id="Phobius"/>
    </source>
</evidence>
<evidence type="ECO:0000313" key="8">
    <source>
        <dbReference type="EMBL" id="UWP80425.1"/>
    </source>
</evidence>
<organism evidence="8 9">
    <name type="scientific">Dactylosporangium fulvum</name>
    <dbReference type="NCBI Taxonomy" id="53359"/>
    <lineage>
        <taxon>Bacteria</taxon>
        <taxon>Bacillati</taxon>
        <taxon>Actinomycetota</taxon>
        <taxon>Actinomycetes</taxon>
        <taxon>Micromonosporales</taxon>
        <taxon>Micromonosporaceae</taxon>
        <taxon>Dactylosporangium</taxon>
    </lineage>
</organism>
<keyword evidence="9" id="KW-1185">Reference proteome</keyword>
<dbReference type="PROSITE" id="PS01036">
    <property type="entry name" value="HSP70_3"/>
    <property type="match status" value="1"/>
</dbReference>
<keyword evidence="7" id="KW-0812">Transmembrane</keyword>
<feature type="region of interest" description="Disordered" evidence="6">
    <location>
        <begin position="446"/>
        <end position="482"/>
    </location>
</feature>
<evidence type="ECO:0000256" key="6">
    <source>
        <dbReference type="SAM" id="MobiDB-lite"/>
    </source>
</evidence>
<evidence type="ECO:0000256" key="3">
    <source>
        <dbReference type="ARBA" id="ARBA00022840"/>
    </source>
</evidence>
<dbReference type="Gene3D" id="3.90.640.10">
    <property type="entry name" value="Actin, Chain A, domain 4"/>
    <property type="match status" value="1"/>
</dbReference>